<evidence type="ECO:0000313" key="3">
    <source>
        <dbReference type="Proteomes" id="UP000005435"/>
    </source>
</evidence>
<dbReference type="Proteomes" id="UP000005435">
    <property type="component" value="Chromosome"/>
</dbReference>
<dbReference type="AlphaFoldDB" id="G8M368"/>
<keyword evidence="1" id="KW-0812">Transmembrane</keyword>
<feature type="transmembrane region" description="Helical" evidence="1">
    <location>
        <begin position="115"/>
        <end position="134"/>
    </location>
</feature>
<reference evidence="3" key="1">
    <citation type="submission" date="2011-12" db="EMBL/GenBank/DDBJ databases">
        <title>Complete sequence of Clostridium clariflavum DSM 19732.</title>
        <authorList>
            <consortium name="US DOE Joint Genome Institute"/>
            <person name="Lucas S."/>
            <person name="Han J."/>
            <person name="Lapidus A."/>
            <person name="Cheng J.-F."/>
            <person name="Goodwin L."/>
            <person name="Pitluck S."/>
            <person name="Peters L."/>
            <person name="Teshima H."/>
            <person name="Detter J.C."/>
            <person name="Han C."/>
            <person name="Tapia R."/>
            <person name="Land M."/>
            <person name="Hauser L."/>
            <person name="Kyrpides N."/>
            <person name="Ivanova N."/>
            <person name="Pagani I."/>
            <person name="Kitzmiller T."/>
            <person name="Lynd L."/>
            <person name="Izquierdo J."/>
            <person name="Woyke T."/>
        </authorList>
    </citation>
    <scope>NUCLEOTIDE SEQUENCE [LARGE SCALE GENOMIC DNA]</scope>
    <source>
        <strain evidence="3">DSM 19732 / NBRC 101661 / EBR45</strain>
    </source>
</reference>
<dbReference type="PANTHER" id="PTHR33802">
    <property type="entry name" value="SI:CH211-161H7.5-RELATED"/>
    <property type="match status" value="1"/>
</dbReference>
<dbReference type="EMBL" id="CP003065">
    <property type="protein sequence ID" value="AEV70388.1"/>
    <property type="molecule type" value="Genomic_DNA"/>
</dbReference>
<feature type="transmembrane region" description="Helical" evidence="1">
    <location>
        <begin position="52"/>
        <end position="72"/>
    </location>
</feature>
<dbReference type="STRING" id="720554.Clocl_3948"/>
<keyword evidence="1" id="KW-0472">Membrane</keyword>
<organism evidence="2 3">
    <name type="scientific">Acetivibrio clariflavus (strain DSM 19732 / NBRC 101661 / EBR45)</name>
    <name type="common">Clostridium clariflavum</name>
    <dbReference type="NCBI Taxonomy" id="720554"/>
    <lineage>
        <taxon>Bacteria</taxon>
        <taxon>Bacillati</taxon>
        <taxon>Bacillota</taxon>
        <taxon>Clostridia</taxon>
        <taxon>Eubacteriales</taxon>
        <taxon>Oscillospiraceae</taxon>
        <taxon>Acetivibrio</taxon>
    </lineage>
</organism>
<reference evidence="2 3" key="2">
    <citation type="journal article" date="2012" name="Stand. Genomic Sci.">
        <title>Complete Genome Sequence of Clostridium clariflavum DSM 19732.</title>
        <authorList>
            <person name="Izquierdo J.A."/>
            <person name="Goodwin L."/>
            <person name="Davenport K.W."/>
            <person name="Teshima H."/>
            <person name="Bruce D."/>
            <person name="Detter C."/>
            <person name="Tapia R."/>
            <person name="Han S."/>
            <person name="Land M."/>
            <person name="Hauser L."/>
            <person name="Jeffries C.D."/>
            <person name="Han J."/>
            <person name="Pitluck S."/>
            <person name="Nolan M."/>
            <person name="Chen A."/>
            <person name="Huntemann M."/>
            <person name="Mavromatis K."/>
            <person name="Mikhailova N."/>
            <person name="Liolios K."/>
            <person name="Woyke T."/>
            <person name="Lynd L.R."/>
        </authorList>
    </citation>
    <scope>NUCLEOTIDE SEQUENCE [LARGE SCALE GENOMIC DNA]</scope>
    <source>
        <strain evidence="3">DSM 19732 / NBRC 101661 / EBR45</strain>
    </source>
</reference>
<protein>
    <recommendedName>
        <fullName evidence="4">Lantibiotic ABC transporter permease</fullName>
    </recommendedName>
</protein>
<proteinExistence type="predicted"/>
<feature type="transmembrane region" description="Helical" evidence="1">
    <location>
        <begin position="92"/>
        <end position="109"/>
    </location>
</feature>
<sequence length="275" mass="31074" precursor="true">MEDSNVSTFTKVHTTVTFIVMIVVNILANIIPFNDMTTGQVSDLYPNLFSPAPITFSIWVVIYLLLAGYILYQFGFLCDRNGIVSRELMEKISVFFSISSMANTCWIFVWHFNSIGISLALMAVILVCLIYININTGKTEFTLREKLLIRLPFSIYFGWITVAAIANATIFLVSIGWNRFGMPDWLWTVIILVAGVVIAGFTMLKNQNLGYGIAVIWAYVGILIKHTSKDGFGGKYPFIILVLILCIIVLLIAEVYFAVTDKEKLKNFKLFKRKT</sequence>
<feature type="transmembrane region" description="Helical" evidence="1">
    <location>
        <begin position="238"/>
        <end position="259"/>
    </location>
</feature>
<keyword evidence="3" id="KW-1185">Reference proteome</keyword>
<dbReference type="HOGENOM" id="CLU_067293_1_0_9"/>
<dbReference type="PANTHER" id="PTHR33802:SF1">
    <property type="entry name" value="XK-RELATED PROTEIN"/>
    <property type="match status" value="1"/>
</dbReference>
<feature type="transmembrane region" description="Helical" evidence="1">
    <location>
        <begin position="12"/>
        <end position="32"/>
    </location>
</feature>
<dbReference type="KEGG" id="ccl:Clocl_3948"/>
<dbReference type="Gene3D" id="1.20.1260.100">
    <property type="entry name" value="TspO/MBR protein"/>
    <property type="match status" value="1"/>
</dbReference>
<evidence type="ECO:0000256" key="1">
    <source>
        <dbReference type="SAM" id="Phobius"/>
    </source>
</evidence>
<accession>G8M368</accession>
<dbReference type="RefSeq" id="WP_014256888.1">
    <property type="nucleotide sequence ID" value="NC_016627.1"/>
</dbReference>
<evidence type="ECO:0000313" key="2">
    <source>
        <dbReference type="EMBL" id="AEV70388.1"/>
    </source>
</evidence>
<evidence type="ECO:0008006" key="4">
    <source>
        <dbReference type="Google" id="ProtNLM"/>
    </source>
</evidence>
<feature type="transmembrane region" description="Helical" evidence="1">
    <location>
        <begin position="155"/>
        <end position="173"/>
    </location>
</feature>
<keyword evidence="1" id="KW-1133">Transmembrane helix</keyword>
<feature type="transmembrane region" description="Helical" evidence="1">
    <location>
        <begin position="209"/>
        <end position="226"/>
    </location>
</feature>
<feature type="transmembrane region" description="Helical" evidence="1">
    <location>
        <begin position="185"/>
        <end position="204"/>
    </location>
</feature>
<dbReference type="InterPro" id="IPR038330">
    <property type="entry name" value="TspO/MBR-related_sf"/>
</dbReference>
<dbReference type="OrthoDB" id="5189031at2"/>
<gene>
    <name evidence="2" type="ordered locus">Clocl_3948</name>
</gene>
<name>G8M368_ACECE</name>
<dbReference type="eggNOG" id="COG1030">
    <property type="taxonomic scope" value="Bacteria"/>
</dbReference>